<dbReference type="Gene3D" id="3.30.70.270">
    <property type="match status" value="1"/>
</dbReference>
<proteinExistence type="predicted"/>
<dbReference type="RefSeq" id="WP_186982420.1">
    <property type="nucleotide sequence ID" value="NZ_JACOQH010000007.1"/>
</dbReference>
<gene>
    <name evidence="2" type="ORF">H8Z76_10075</name>
</gene>
<dbReference type="Pfam" id="PF00990">
    <property type="entry name" value="GGDEF"/>
    <property type="match status" value="1"/>
</dbReference>
<dbReference type="InterPro" id="IPR011990">
    <property type="entry name" value="TPR-like_helical_dom_sf"/>
</dbReference>
<dbReference type="NCBIfam" id="TIGR00254">
    <property type="entry name" value="GGDEF"/>
    <property type="match status" value="1"/>
</dbReference>
<dbReference type="EMBL" id="JACOQH010000007">
    <property type="protein sequence ID" value="MBC5754350.1"/>
    <property type="molecule type" value="Genomic_DNA"/>
</dbReference>
<dbReference type="CDD" id="cd01949">
    <property type="entry name" value="GGDEF"/>
    <property type="match status" value="1"/>
</dbReference>
<accession>A0ABR7IBP8</accession>
<evidence type="ECO:0000313" key="2">
    <source>
        <dbReference type="EMBL" id="MBC5754350.1"/>
    </source>
</evidence>
<name>A0ABR7IBP8_9FIRM</name>
<dbReference type="SMART" id="SM00267">
    <property type="entry name" value="GGDEF"/>
    <property type="match status" value="1"/>
</dbReference>
<sequence length="536" mass="62377">MNLEKYDEHVKELIHTIETKGAERKSAVSECEELFEIAQQLKDDALAGYACFCHGDIYTNYQTDGETINYLTRAIQYLKKTEEWEILIKCYSYLGLAFQGAGDVTNAIDSFLAGMDIAEEHPVPETGGIIMNFSALCESSGDYERALFYRVRSFGMFEEMPASEKRDDYITAISAMLLRLYMKMDDEVHAKAEAEHLEELLKKYKKTTNGFEVYVNQLLFARKYGEGQGEQELKKKTLDAFLQCENLIEYFDECAGFIRYLKLAEDYELLEKVLVHMTDTLEREYKDTETTREFSLKVLAEKISLYQRIGDDKKQYQELQRYFVLEEKRMKSQQESTRSLIQLRSTLRQAEIEKMFLMQQADMDALTGIPNRRRMNEQADQIMAKAEREQTSFGMAMLDMDHFKQWNDTYGHHTGDQCLVVLAEILKEYMDGKQFVFRYGGDEFMLLFDDMTDHEIMQRCRKIQEAVKVAGNKLGLDTLTVSIGIANWIPRKGNKVWDYASAADQTLYWVKRKGRDDVRLIHQMKELDEENGEVAC</sequence>
<dbReference type="SUPFAM" id="SSF55073">
    <property type="entry name" value="Nucleotide cyclase"/>
    <property type="match status" value="1"/>
</dbReference>
<comment type="caution">
    <text evidence="2">The sequence shown here is derived from an EMBL/GenBank/DDBJ whole genome shotgun (WGS) entry which is preliminary data.</text>
</comment>
<dbReference type="PROSITE" id="PS50887">
    <property type="entry name" value="GGDEF"/>
    <property type="match status" value="1"/>
</dbReference>
<keyword evidence="3" id="KW-1185">Reference proteome</keyword>
<protein>
    <submittedName>
        <fullName evidence="2">Diguanylate cyclase</fullName>
    </submittedName>
</protein>
<dbReference type="SUPFAM" id="SSF48452">
    <property type="entry name" value="TPR-like"/>
    <property type="match status" value="1"/>
</dbReference>
<reference evidence="2 3" key="1">
    <citation type="submission" date="2020-08" db="EMBL/GenBank/DDBJ databases">
        <title>Genome public.</title>
        <authorList>
            <person name="Liu C."/>
            <person name="Sun Q."/>
        </authorList>
    </citation>
    <scope>NUCLEOTIDE SEQUENCE [LARGE SCALE GENOMIC DNA]</scope>
    <source>
        <strain evidence="2 3">BX0805</strain>
    </source>
</reference>
<evidence type="ECO:0000259" key="1">
    <source>
        <dbReference type="PROSITE" id="PS50887"/>
    </source>
</evidence>
<organism evidence="2 3">
    <name type="scientific">Roseburia yibonii</name>
    <dbReference type="NCBI Taxonomy" id="2763063"/>
    <lineage>
        <taxon>Bacteria</taxon>
        <taxon>Bacillati</taxon>
        <taxon>Bacillota</taxon>
        <taxon>Clostridia</taxon>
        <taxon>Lachnospirales</taxon>
        <taxon>Lachnospiraceae</taxon>
        <taxon>Roseburia</taxon>
    </lineage>
</organism>
<feature type="domain" description="GGDEF" evidence="1">
    <location>
        <begin position="391"/>
        <end position="523"/>
    </location>
</feature>
<dbReference type="Gene3D" id="1.25.40.10">
    <property type="entry name" value="Tetratricopeptide repeat domain"/>
    <property type="match status" value="1"/>
</dbReference>
<dbReference type="PANTHER" id="PTHR45138:SF9">
    <property type="entry name" value="DIGUANYLATE CYCLASE DGCM-RELATED"/>
    <property type="match status" value="1"/>
</dbReference>
<dbReference type="InterPro" id="IPR000160">
    <property type="entry name" value="GGDEF_dom"/>
</dbReference>
<evidence type="ECO:0000313" key="3">
    <source>
        <dbReference type="Proteomes" id="UP000621540"/>
    </source>
</evidence>
<dbReference type="InterPro" id="IPR043128">
    <property type="entry name" value="Rev_trsase/Diguanyl_cyclase"/>
</dbReference>
<dbReference type="InterPro" id="IPR050469">
    <property type="entry name" value="Diguanylate_Cyclase"/>
</dbReference>
<dbReference type="PANTHER" id="PTHR45138">
    <property type="entry name" value="REGULATORY COMPONENTS OF SENSORY TRANSDUCTION SYSTEM"/>
    <property type="match status" value="1"/>
</dbReference>
<dbReference type="Proteomes" id="UP000621540">
    <property type="component" value="Unassembled WGS sequence"/>
</dbReference>
<dbReference type="InterPro" id="IPR029787">
    <property type="entry name" value="Nucleotide_cyclase"/>
</dbReference>